<dbReference type="PATRIC" id="fig|585524.9.peg.481"/>
<feature type="transmembrane region" description="Helical" evidence="1">
    <location>
        <begin position="115"/>
        <end position="135"/>
    </location>
</feature>
<sequence>MKYYGNNVFFYEDYFVLGGYVWIHYDTVKKWIRKYRYWIYSATVLLSLGTIPLYLFNAKIMNFHRHLSQLAHQPYIMVYSTAVILSAISVSLKYAEVRTQPKWQRFSKLVRMTSLLSFGIYLTQTAPIILLDHFLTTVNIYVPSWQLLIMLPFGLLFVIAVAWLISYFCFKVPPLGILIGRPNWKKEKGKSCLIKRSSFDSSIFFVLIFSSKSIGANI</sequence>
<evidence type="ECO:0000313" key="3">
    <source>
        <dbReference type="EMBL" id="EFG56202.1"/>
    </source>
</evidence>
<dbReference type="Proteomes" id="UP000004069">
    <property type="component" value="Unassembled WGS sequence"/>
</dbReference>
<accession>D4YRK7</accession>
<evidence type="ECO:0000313" key="4">
    <source>
        <dbReference type="Proteomes" id="UP000004069"/>
    </source>
</evidence>
<dbReference type="EMBL" id="ADNY01000007">
    <property type="protein sequence ID" value="EFG56202.1"/>
    <property type="molecule type" value="Genomic_DNA"/>
</dbReference>
<reference evidence="3 4" key="1">
    <citation type="submission" date="2010-04" db="EMBL/GenBank/DDBJ databases">
        <authorList>
            <person name="Muzny D."/>
            <person name="Qin X."/>
            <person name="Deng J."/>
            <person name="Jiang H."/>
            <person name="Liu Y."/>
            <person name="Qu J."/>
            <person name="Song X.-Z."/>
            <person name="Zhang L."/>
            <person name="Thornton R."/>
            <person name="Coyle M."/>
            <person name="Francisco L."/>
            <person name="Jackson L."/>
            <person name="Javaid M."/>
            <person name="Korchina V."/>
            <person name="Kovar C."/>
            <person name="Mata R."/>
            <person name="Mathew T."/>
            <person name="Ngo R."/>
            <person name="Nguyen L."/>
            <person name="Nguyen N."/>
            <person name="Okwuonu G."/>
            <person name="Ongeri F."/>
            <person name="Pham C."/>
            <person name="Simmons D."/>
            <person name="Wilczek-Boney K."/>
            <person name="Hale W."/>
            <person name="Jakkamsetti A."/>
            <person name="Pham P."/>
            <person name="Ruth R."/>
            <person name="San Lucas F."/>
            <person name="Warren J."/>
            <person name="Zhang J."/>
            <person name="Zhao Z."/>
            <person name="Zhou C."/>
            <person name="Zhu D."/>
            <person name="Lee S."/>
            <person name="Bess C."/>
            <person name="Blankenburg K."/>
            <person name="Forbes L."/>
            <person name="Fu Q."/>
            <person name="Gubbala S."/>
            <person name="Hirani K."/>
            <person name="Jayaseelan J.C."/>
            <person name="Lara F."/>
            <person name="Munidasa M."/>
            <person name="Palculict T."/>
            <person name="Patil S."/>
            <person name="Pu L.-L."/>
            <person name="Saada N."/>
            <person name="Tang L."/>
            <person name="Weissenberger G."/>
            <person name="Zhu Y."/>
            <person name="Hemphill L."/>
            <person name="Shang Y."/>
            <person name="Youmans B."/>
            <person name="Ayvaz T."/>
            <person name="Ross M."/>
            <person name="Santibanez J."/>
            <person name="Aqrawi P."/>
            <person name="Gross S."/>
            <person name="Joshi V."/>
            <person name="Fowler G."/>
            <person name="Nazareth L."/>
            <person name="Reid J."/>
            <person name="Worley K."/>
            <person name="Petrosino J."/>
            <person name="Highlander S."/>
            <person name="Gibbs R."/>
        </authorList>
    </citation>
    <scope>NUCLEOTIDE SEQUENCE [LARGE SCALE GENOMIC DNA]</scope>
    <source>
        <strain evidence="3 4">DSM 11664</strain>
    </source>
</reference>
<dbReference type="InterPro" id="IPR002656">
    <property type="entry name" value="Acyl_transf_3_dom"/>
</dbReference>
<keyword evidence="1" id="KW-1133">Transmembrane helix</keyword>
<protein>
    <recommendedName>
        <fullName evidence="2">Acyltransferase 3 domain-containing protein</fullName>
    </recommendedName>
</protein>
<dbReference type="eggNOG" id="COG1835">
    <property type="taxonomic scope" value="Bacteria"/>
</dbReference>
<dbReference type="RefSeq" id="WP_006351289.1">
    <property type="nucleotide sequence ID" value="NZ_ADNY01000007.1"/>
</dbReference>
<comment type="caution">
    <text evidence="3">The sequence shown here is derived from an EMBL/GenBank/DDBJ whole genome shotgun (WGS) entry which is preliminary data.</text>
</comment>
<evidence type="ECO:0000259" key="2">
    <source>
        <dbReference type="Pfam" id="PF01757"/>
    </source>
</evidence>
<organism evidence="3 4">
    <name type="scientific">Lactobacillus amylolyticus DSM 11664</name>
    <dbReference type="NCBI Taxonomy" id="585524"/>
    <lineage>
        <taxon>Bacteria</taxon>
        <taxon>Bacillati</taxon>
        <taxon>Bacillota</taxon>
        <taxon>Bacilli</taxon>
        <taxon>Lactobacillales</taxon>
        <taxon>Lactobacillaceae</taxon>
        <taxon>Lactobacillus</taxon>
    </lineage>
</organism>
<dbReference type="AlphaFoldDB" id="D4YRK7"/>
<keyword evidence="1" id="KW-0472">Membrane</keyword>
<dbReference type="Pfam" id="PF01757">
    <property type="entry name" value="Acyl_transf_3"/>
    <property type="match status" value="1"/>
</dbReference>
<dbReference type="GO" id="GO:0016747">
    <property type="term" value="F:acyltransferase activity, transferring groups other than amino-acyl groups"/>
    <property type="evidence" value="ECO:0007669"/>
    <property type="project" value="InterPro"/>
</dbReference>
<feature type="transmembrane region" description="Helical" evidence="1">
    <location>
        <begin position="76"/>
        <end position="95"/>
    </location>
</feature>
<keyword evidence="1" id="KW-0812">Transmembrane</keyword>
<proteinExistence type="predicted"/>
<evidence type="ECO:0000256" key="1">
    <source>
        <dbReference type="SAM" id="Phobius"/>
    </source>
</evidence>
<keyword evidence="4" id="KW-1185">Reference proteome</keyword>
<name>D4YRK7_9LACO</name>
<feature type="transmembrane region" description="Helical" evidence="1">
    <location>
        <begin position="147"/>
        <end position="170"/>
    </location>
</feature>
<feature type="transmembrane region" description="Helical" evidence="1">
    <location>
        <begin position="37"/>
        <end position="56"/>
    </location>
</feature>
<feature type="domain" description="Acyltransferase 3" evidence="2">
    <location>
        <begin position="14"/>
        <end position="166"/>
    </location>
</feature>
<gene>
    <name evidence="3" type="ORF">HMPREF0493_0135</name>
</gene>